<name>A0A376CKT7_9CORY</name>
<proteinExistence type="predicted"/>
<sequence length="89" mass="9351">MGHSMGMKPLEIDPTHVTSVPSLAPDLAPFVVDNPLPDSAASGAFATLSGQLAERLNECATRIATHASEVAAFAENVTRADENFSRELS</sequence>
<keyword evidence="2" id="KW-1185">Reference proteome</keyword>
<protein>
    <submittedName>
        <fullName evidence="1">Uncharacterized protein</fullName>
    </submittedName>
</protein>
<dbReference type="Proteomes" id="UP000254467">
    <property type="component" value="Unassembled WGS sequence"/>
</dbReference>
<dbReference type="EMBL" id="UFXQ01000001">
    <property type="protein sequence ID" value="STC68943.1"/>
    <property type="molecule type" value="Genomic_DNA"/>
</dbReference>
<accession>A0A376CKT7</accession>
<evidence type="ECO:0000313" key="1">
    <source>
        <dbReference type="EMBL" id="STC68943.1"/>
    </source>
</evidence>
<dbReference type="STRING" id="35756.GCA_001044155_00685"/>
<evidence type="ECO:0000313" key="2">
    <source>
        <dbReference type="Proteomes" id="UP000254467"/>
    </source>
</evidence>
<dbReference type="AlphaFoldDB" id="A0A376CKT7"/>
<reference evidence="1 2" key="1">
    <citation type="submission" date="2018-06" db="EMBL/GenBank/DDBJ databases">
        <authorList>
            <consortium name="Pathogen Informatics"/>
            <person name="Doyle S."/>
        </authorList>
    </citation>
    <scope>NUCLEOTIDE SEQUENCE [LARGE SCALE GENOMIC DNA]</scope>
    <source>
        <strain evidence="1 2">NCTC11862</strain>
    </source>
</reference>
<organism evidence="1 2">
    <name type="scientific">Corynebacterium pilosum</name>
    <dbReference type="NCBI Taxonomy" id="35756"/>
    <lineage>
        <taxon>Bacteria</taxon>
        <taxon>Bacillati</taxon>
        <taxon>Actinomycetota</taxon>
        <taxon>Actinomycetes</taxon>
        <taxon>Mycobacteriales</taxon>
        <taxon>Corynebacteriaceae</taxon>
        <taxon>Corynebacterium</taxon>
    </lineage>
</organism>
<gene>
    <name evidence="1" type="ORF">NCTC11862_00719</name>
</gene>